<evidence type="ECO:0000256" key="2">
    <source>
        <dbReference type="ARBA" id="ARBA00010578"/>
    </source>
</evidence>
<dbReference type="GO" id="GO:0007399">
    <property type="term" value="P:nervous system development"/>
    <property type="evidence" value="ECO:0007669"/>
    <property type="project" value="UniProtKB-ARBA"/>
</dbReference>
<evidence type="ECO:0000256" key="3">
    <source>
        <dbReference type="ARBA" id="ARBA00017526"/>
    </source>
</evidence>
<dbReference type="GO" id="GO:0006887">
    <property type="term" value="P:exocytosis"/>
    <property type="evidence" value="ECO:0007669"/>
    <property type="project" value="UniProtKB-KW"/>
</dbReference>
<evidence type="ECO:0000256" key="1">
    <source>
        <dbReference type="ARBA" id="ARBA00002660"/>
    </source>
</evidence>
<name>A0A3Q3A8M6_KRYMA</name>
<feature type="domain" description="IPT/TIG" evidence="9">
    <location>
        <begin position="8"/>
        <end position="91"/>
    </location>
</feature>
<dbReference type="Pfam" id="PF01833">
    <property type="entry name" value="TIG"/>
    <property type="match status" value="1"/>
</dbReference>
<reference evidence="10" key="2">
    <citation type="submission" date="2025-09" db="UniProtKB">
        <authorList>
            <consortium name="Ensembl"/>
        </authorList>
    </citation>
    <scope>IDENTIFICATION</scope>
</reference>
<accession>A0A3Q3A8M6</accession>
<evidence type="ECO:0000259" key="9">
    <source>
        <dbReference type="Pfam" id="PF01833"/>
    </source>
</evidence>
<keyword evidence="5 8" id="KW-0268">Exocytosis</keyword>
<dbReference type="GO" id="GO:0015031">
    <property type="term" value="P:protein transport"/>
    <property type="evidence" value="ECO:0007669"/>
    <property type="project" value="UniProtKB-KW"/>
</dbReference>
<dbReference type="GO" id="GO:0000145">
    <property type="term" value="C:exocyst"/>
    <property type="evidence" value="ECO:0007669"/>
    <property type="project" value="UniProtKB-UniRule"/>
</dbReference>
<dbReference type="Gene3D" id="2.60.40.10">
    <property type="entry name" value="Immunoglobulins"/>
    <property type="match status" value="1"/>
</dbReference>
<reference evidence="10" key="1">
    <citation type="submission" date="2025-08" db="UniProtKB">
        <authorList>
            <consortium name="Ensembl"/>
        </authorList>
    </citation>
    <scope>IDENTIFICATION</scope>
</reference>
<dbReference type="GO" id="GO:0006893">
    <property type="term" value="P:Golgi to plasma membrane transport"/>
    <property type="evidence" value="ECO:0007669"/>
    <property type="project" value="UniProtKB-UniRule"/>
</dbReference>
<evidence type="ECO:0000256" key="6">
    <source>
        <dbReference type="ARBA" id="ARBA00022927"/>
    </source>
</evidence>
<dbReference type="PANTHER" id="PTHR13043">
    <property type="entry name" value="EXOCYST COMPLEX COMPONENT SEC5"/>
    <property type="match status" value="1"/>
</dbReference>
<evidence type="ECO:0000313" key="10">
    <source>
        <dbReference type="Ensembl" id="ENSKMAP00000012741.1"/>
    </source>
</evidence>
<comment type="function">
    <text evidence="1 8">Component of the exocyst complex involved in the docking of exocytic vesicles with fusion sites on the plasma membrane.</text>
</comment>
<evidence type="ECO:0000256" key="4">
    <source>
        <dbReference type="ARBA" id="ARBA00022448"/>
    </source>
</evidence>
<evidence type="ECO:0000256" key="5">
    <source>
        <dbReference type="ARBA" id="ARBA00022483"/>
    </source>
</evidence>
<dbReference type="GeneTree" id="ENSGT00390000010872"/>
<dbReference type="PANTHER" id="PTHR13043:SF1">
    <property type="entry name" value="EXOCYST COMPLEX COMPONENT 2"/>
    <property type="match status" value="1"/>
</dbReference>
<dbReference type="CDD" id="cd00603">
    <property type="entry name" value="IPT_PCSR"/>
    <property type="match status" value="1"/>
</dbReference>
<evidence type="ECO:0000256" key="8">
    <source>
        <dbReference type="RuleBase" id="RU365069"/>
    </source>
</evidence>
<protein>
    <recommendedName>
        <fullName evidence="3 8">Exocyst complex component 2</fullName>
    </recommendedName>
</protein>
<organism evidence="10 11">
    <name type="scientific">Kryptolebias marmoratus</name>
    <name type="common">Mangrove killifish</name>
    <name type="synonym">Rivulus marmoratus</name>
    <dbReference type="NCBI Taxonomy" id="37003"/>
    <lineage>
        <taxon>Eukaryota</taxon>
        <taxon>Metazoa</taxon>
        <taxon>Chordata</taxon>
        <taxon>Craniata</taxon>
        <taxon>Vertebrata</taxon>
        <taxon>Euteleostomi</taxon>
        <taxon>Actinopterygii</taxon>
        <taxon>Neopterygii</taxon>
        <taxon>Teleostei</taxon>
        <taxon>Neoteleostei</taxon>
        <taxon>Acanthomorphata</taxon>
        <taxon>Ovalentaria</taxon>
        <taxon>Atherinomorphae</taxon>
        <taxon>Cyprinodontiformes</taxon>
        <taxon>Rivulidae</taxon>
        <taxon>Kryptolebias</taxon>
    </lineage>
</organism>
<dbReference type="SUPFAM" id="SSF81296">
    <property type="entry name" value="E set domains"/>
    <property type="match status" value="1"/>
</dbReference>
<dbReference type="InterPro" id="IPR029175">
    <property type="entry name" value="EXOC2/Sec5"/>
</dbReference>
<dbReference type="InterPro" id="IPR014756">
    <property type="entry name" value="Ig_E-set"/>
</dbReference>
<comment type="similarity">
    <text evidence="2 8">Belongs to the SEC5 family.</text>
</comment>
<comment type="subunit">
    <text evidence="8">Component of the exocyst complex.</text>
</comment>
<dbReference type="InterPro" id="IPR013783">
    <property type="entry name" value="Ig-like_fold"/>
</dbReference>
<keyword evidence="11" id="KW-1185">Reference proteome</keyword>
<sequence>MSRPRQPPLVTGISPKEGTAWTKVTIRGENLGTGPTDLIGLSICGHNCMLTAEWMSASKIVCRVGPAKDDKGEIIVTTKSGGLGTSTVSFKLLKPERIGILEQSAVWVDEMNYDMRRDRNKGLSPFSLGPGNPLGIELDKGNVPQKDLGVIFPGMSGDFTSEKFSATWYLIENHAGTSSQNRDGCEEGTLLTQKTVTSGQRRVILDIPGFLSPLPSLPVTQTPRIQHDQGPLFGPHRVTVSSCRGNLTQDSRHTETRPHSGSRCLQTLRNPSVRLFLAETCSIPVYFPL</sequence>
<dbReference type="FunFam" id="2.60.40.10:FF:000196">
    <property type="entry name" value="Exocyst complex component 2"/>
    <property type="match status" value="1"/>
</dbReference>
<dbReference type="AlphaFoldDB" id="A0A3Q3A8M6"/>
<evidence type="ECO:0000256" key="7">
    <source>
        <dbReference type="ARBA" id="ARBA00062534"/>
    </source>
</evidence>
<dbReference type="Proteomes" id="UP000264800">
    <property type="component" value="Unplaced"/>
</dbReference>
<dbReference type="Ensembl" id="ENSKMAT00000012930.1">
    <property type="protein sequence ID" value="ENSKMAP00000012741.1"/>
    <property type="gene ID" value="ENSKMAG00000009450.1"/>
</dbReference>
<keyword evidence="6 8" id="KW-0653">Protein transport</keyword>
<keyword evidence="4 8" id="KW-0813">Transport</keyword>
<evidence type="ECO:0000313" key="11">
    <source>
        <dbReference type="Proteomes" id="UP000264800"/>
    </source>
</evidence>
<proteinExistence type="inferred from homology"/>
<comment type="subunit">
    <text evidence="7">The exocyst complex is composed of EXOC1, EXOC2, EXOC3, EXOC4, EXOC5, EXOC6, EXOC7 and EXOC8. Interacts with EXOC3L1. Interacts with GNEFR/DELGEF; this interaction occurs only in the presence of magnesium or manganese and is stimulated by dCTP or GTP. Interacts with RALA and RALB. Interacts with ARL13B; regulates ARL13B localization to the cilium membrane.</text>
</comment>
<dbReference type="InterPro" id="IPR002909">
    <property type="entry name" value="IPT_dom"/>
</dbReference>